<dbReference type="PANTHER" id="PTHR30002">
    <property type="entry name" value="EPOXYQUEUOSINE REDUCTASE"/>
    <property type="match status" value="1"/>
</dbReference>
<dbReference type="PROSITE" id="PS51379">
    <property type="entry name" value="4FE4S_FER_2"/>
    <property type="match status" value="1"/>
</dbReference>
<feature type="binding site" evidence="9">
    <location>
        <position position="137"/>
    </location>
    <ligand>
        <name>cob(II)alamin</name>
        <dbReference type="ChEBI" id="CHEBI:16304"/>
    </ligand>
</feature>
<dbReference type="GO" id="GO:0051539">
    <property type="term" value="F:4 iron, 4 sulfur cluster binding"/>
    <property type="evidence" value="ECO:0007669"/>
    <property type="project" value="UniProtKB-KW"/>
</dbReference>
<comment type="subcellular location">
    <subcellularLocation>
        <location evidence="9">Cytoplasm</location>
    </subcellularLocation>
</comment>
<dbReference type="STRING" id="430453.SAMN04487962_103184"/>
<keyword evidence="1 9" id="KW-0004">4Fe-4S</keyword>
<feature type="binding site" evidence="9">
    <location>
        <position position="192"/>
    </location>
    <ligand>
        <name>[4Fe-4S] cluster</name>
        <dbReference type="ChEBI" id="CHEBI:49883"/>
        <label>1</label>
    </ligand>
</feature>
<keyword evidence="7 9" id="KW-0408">Iron</keyword>
<evidence type="ECO:0000256" key="3">
    <source>
        <dbReference type="ARBA" id="ARBA00022694"/>
    </source>
</evidence>
<comment type="cofactor">
    <cofactor evidence="9">
        <name>cob(II)alamin</name>
        <dbReference type="ChEBI" id="CHEBI:16304"/>
    </cofactor>
</comment>
<evidence type="ECO:0000256" key="5">
    <source>
        <dbReference type="ARBA" id="ARBA00022785"/>
    </source>
</evidence>
<evidence type="ECO:0000256" key="6">
    <source>
        <dbReference type="ARBA" id="ARBA00023002"/>
    </source>
</evidence>
<evidence type="ECO:0000256" key="2">
    <source>
        <dbReference type="ARBA" id="ARBA00022490"/>
    </source>
</evidence>
<comment type="catalytic activity">
    <reaction evidence="9">
        <text>epoxyqueuosine(34) in tRNA + AH2 = queuosine(34) in tRNA + A + H2O</text>
        <dbReference type="Rhea" id="RHEA:32159"/>
        <dbReference type="Rhea" id="RHEA-COMP:18571"/>
        <dbReference type="Rhea" id="RHEA-COMP:18582"/>
        <dbReference type="ChEBI" id="CHEBI:13193"/>
        <dbReference type="ChEBI" id="CHEBI:15377"/>
        <dbReference type="ChEBI" id="CHEBI:17499"/>
        <dbReference type="ChEBI" id="CHEBI:194431"/>
        <dbReference type="ChEBI" id="CHEBI:194443"/>
        <dbReference type="EC" id="1.17.99.6"/>
    </reaction>
</comment>
<evidence type="ECO:0000256" key="8">
    <source>
        <dbReference type="ARBA" id="ARBA00023014"/>
    </source>
</evidence>
<dbReference type="NCBIfam" id="TIGR00276">
    <property type="entry name" value="tRNA epoxyqueuosine(34) reductase QueG"/>
    <property type="match status" value="1"/>
</dbReference>
<comment type="caution">
    <text evidence="9">Lacks conserved residue(s) required for the propagation of feature annotation.</text>
</comment>
<dbReference type="GO" id="GO:0031419">
    <property type="term" value="F:cobalamin binding"/>
    <property type="evidence" value="ECO:0007669"/>
    <property type="project" value="UniProtKB-KW"/>
</dbReference>
<comment type="function">
    <text evidence="9">Catalyzes the conversion of epoxyqueuosine (oQ) to queuosine (Q), which is a hypermodified base found in the wobble positions of tRNA(Asp), tRNA(Asn), tRNA(His) and tRNA(Tyr).</text>
</comment>
<comment type="cofactor">
    <cofactor evidence="9">
        <name>[4Fe-4S] cluster</name>
        <dbReference type="ChEBI" id="CHEBI:49883"/>
    </cofactor>
    <text evidence="9">Binds 2 [4Fe-4S] clusters per monomer.</text>
</comment>
<feature type="binding site" evidence="9">
    <location>
        <position position="161"/>
    </location>
    <ligand>
        <name>cob(II)alamin</name>
        <dbReference type="ChEBI" id="CHEBI:16304"/>
    </ligand>
</feature>
<proteinExistence type="inferred from homology"/>
<evidence type="ECO:0000256" key="4">
    <source>
        <dbReference type="ARBA" id="ARBA00022723"/>
    </source>
</evidence>
<dbReference type="RefSeq" id="WP_091849159.1">
    <property type="nucleotide sequence ID" value="NZ_FOHZ01000003.1"/>
</dbReference>
<dbReference type="PROSITE" id="PS00198">
    <property type="entry name" value="4FE4S_FER_1"/>
    <property type="match status" value="1"/>
</dbReference>
<feature type="domain" description="4Fe-4S ferredoxin-type" evidence="10">
    <location>
        <begin position="183"/>
        <end position="212"/>
    </location>
</feature>
<keyword evidence="8 9" id="KW-0411">Iron-sulfur</keyword>
<evidence type="ECO:0000256" key="9">
    <source>
        <dbReference type="HAMAP-Rule" id="MF_00916"/>
    </source>
</evidence>
<feature type="binding site" evidence="9">
    <location>
        <position position="252"/>
    </location>
    <ligand>
        <name>[4Fe-4S] cluster</name>
        <dbReference type="ChEBI" id="CHEBI:49883"/>
        <label>1</label>
    </ligand>
</feature>
<comment type="similarity">
    <text evidence="9">Belongs to the QueG family.</text>
</comment>
<feature type="binding site" evidence="9">
    <location>
        <position position="248"/>
    </location>
    <ligand>
        <name>[4Fe-4S] cluster</name>
        <dbReference type="ChEBI" id="CHEBI:49883"/>
        <label>2</label>
    </ligand>
</feature>
<feature type="binding site" evidence="9">
    <location>
        <position position="220"/>
    </location>
    <ligand>
        <name>cob(II)alamin</name>
        <dbReference type="ChEBI" id="CHEBI:16304"/>
    </ligand>
</feature>
<evidence type="ECO:0000259" key="10">
    <source>
        <dbReference type="PROSITE" id="PS51379"/>
    </source>
</evidence>
<dbReference type="InterPro" id="IPR013542">
    <property type="entry name" value="QueG_DUF1730"/>
</dbReference>
<dbReference type="HAMAP" id="MF_00916">
    <property type="entry name" value="QueG"/>
    <property type="match status" value="1"/>
</dbReference>
<keyword evidence="9" id="KW-0846">Cobalamin</keyword>
<dbReference type="EMBL" id="FOHZ01000003">
    <property type="protein sequence ID" value="SET00224.1"/>
    <property type="molecule type" value="Genomic_DNA"/>
</dbReference>
<keyword evidence="12" id="KW-1185">Reference proteome</keyword>
<keyword evidence="6 9" id="KW-0560">Oxidoreductase</keyword>
<dbReference type="PANTHER" id="PTHR30002:SF4">
    <property type="entry name" value="EPOXYQUEUOSINE REDUCTASE"/>
    <property type="match status" value="1"/>
</dbReference>
<gene>
    <name evidence="9" type="primary">queG</name>
    <name evidence="11" type="ORF">SAMN04487962_103184</name>
</gene>
<dbReference type="InterPro" id="IPR017896">
    <property type="entry name" value="4Fe4S_Fe-S-bd"/>
</dbReference>
<feature type="binding site" evidence="9">
    <location>
        <position position="198"/>
    </location>
    <ligand>
        <name>[4Fe-4S] cluster</name>
        <dbReference type="ChEBI" id="CHEBI:49883"/>
        <label>1</label>
    </ligand>
</feature>
<keyword evidence="2 9" id="KW-0963">Cytoplasm</keyword>
<dbReference type="Pfam" id="PF08331">
    <property type="entry name" value="QueG_DUF1730"/>
    <property type="match status" value="1"/>
</dbReference>
<dbReference type="FunFam" id="3.30.70.20:FF:000017">
    <property type="entry name" value="Epoxyqueuosine reductase"/>
    <property type="match status" value="1"/>
</dbReference>
<dbReference type="GO" id="GO:0008616">
    <property type="term" value="P:tRNA queuosine(34) biosynthetic process"/>
    <property type="evidence" value="ECO:0007669"/>
    <property type="project" value="UniProtKB-UniRule"/>
</dbReference>
<comment type="pathway">
    <text evidence="9">tRNA modification; tRNA-queuosine biosynthesis.</text>
</comment>
<feature type="binding site" evidence="9">
    <location>
        <begin position="245"/>
        <end position="246"/>
    </location>
    <ligand>
        <name>cob(II)alamin</name>
        <dbReference type="ChEBI" id="CHEBI:16304"/>
    </ligand>
</feature>
<organism evidence="11 12">
    <name type="scientific">Marinobacter segnicrescens</name>
    <dbReference type="NCBI Taxonomy" id="430453"/>
    <lineage>
        <taxon>Bacteria</taxon>
        <taxon>Pseudomonadati</taxon>
        <taxon>Pseudomonadota</taxon>
        <taxon>Gammaproteobacteria</taxon>
        <taxon>Pseudomonadales</taxon>
        <taxon>Marinobacteraceae</taxon>
        <taxon>Marinobacter</taxon>
    </lineage>
</organism>
<comment type="subunit">
    <text evidence="9">Monomer.</text>
</comment>
<dbReference type="Gene3D" id="3.30.70.20">
    <property type="match status" value="1"/>
</dbReference>
<feature type="binding site" evidence="9">
    <location>
        <position position="195"/>
    </location>
    <ligand>
        <name>[4Fe-4S] cluster</name>
        <dbReference type="ChEBI" id="CHEBI:49883"/>
        <label>1</label>
    </ligand>
</feature>
<feature type="binding site" evidence="9">
    <location>
        <position position="218"/>
    </location>
    <ligand>
        <name>[4Fe-4S] cluster</name>
        <dbReference type="ChEBI" id="CHEBI:49883"/>
        <label>2</label>
    </ligand>
</feature>
<evidence type="ECO:0000313" key="12">
    <source>
        <dbReference type="Proteomes" id="UP000198762"/>
    </source>
</evidence>
<keyword evidence="3 9" id="KW-0819">tRNA processing</keyword>
<dbReference type="EC" id="1.17.99.6" evidence="9"/>
<feature type="binding site" evidence="9">
    <location>
        <position position="172"/>
    </location>
    <ligand>
        <name>cob(II)alamin</name>
        <dbReference type="ChEBI" id="CHEBI:16304"/>
    </ligand>
</feature>
<dbReference type="InterPro" id="IPR017900">
    <property type="entry name" value="4Fe4S_Fe_S_CS"/>
</dbReference>
<dbReference type="GO" id="GO:0005737">
    <property type="term" value="C:cytoplasm"/>
    <property type="evidence" value="ECO:0007669"/>
    <property type="project" value="UniProtKB-SubCell"/>
</dbReference>
<feature type="binding site" evidence="9">
    <location>
        <position position="60"/>
    </location>
    <ligand>
        <name>cob(II)alamin</name>
        <dbReference type="ChEBI" id="CHEBI:16304"/>
    </ligand>
</feature>
<feature type="active site" description="Proton donor" evidence="9">
    <location>
        <position position="137"/>
    </location>
</feature>
<dbReference type="Pfam" id="PF13484">
    <property type="entry name" value="Fer4_16"/>
    <property type="match status" value="1"/>
</dbReference>
<keyword evidence="5 9" id="KW-0671">Queuosine biosynthesis</keyword>
<dbReference type="AlphaFoldDB" id="A0A1I0B0L3"/>
<evidence type="ECO:0000256" key="7">
    <source>
        <dbReference type="ARBA" id="ARBA00023004"/>
    </source>
</evidence>
<feature type="binding site" evidence="9">
    <location>
        <position position="202"/>
    </location>
    <ligand>
        <name>[4Fe-4S] cluster</name>
        <dbReference type="ChEBI" id="CHEBI:49883"/>
        <label>2</label>
    </ligand>
</feature>
<keyword evidence="4 9" id="KW-0479">Metal-binding</keyword>
<dbReference type="OrthoDB" id="9784571at2"/>
<name>A0A1I0B0L3_9GAMM</name>
<evidence type="ECO:0000313" key="11">
    <source>
        <dbReference type="EMBL" id="SET00224.1"/>
    </source>
</evidence>
<dbReference type="InterPro" id="IPR004453">
    <property type="entry name" value="QueG"/>
</dbReference>
<keyword evidence="9" id="KW-0170">Cobalt</keyword>
<dbReference type="GO" id="GO:0052693">
    <property type="term" value="F:epoxyqueuosine reductase activity"/>
    <property type="evidence" value="ECO:0007669"/>
    <property type="project" value="UniProtKB-UniRule"/>
</dbReference>
<dbReference type="UniPathway" id="UPA00392"/>
<dbReference type="SUPFAM" id="SSF54862">
    <property type="entry name" value="4Fe-4S ferredoxins"/>
    <property type="match status" value="1"/>
</dbReference>
<protein>
    <recommendedName>
        <fullName evidence="9">Epoxyqueuosine reductase</fullName>
        <ecNumber evidence="9">1.17.99.6</ecNumber>
    </recommendedName>
    <alternativeName>
        <fullName evidence="9">Queuosine biosynthesis protein QueG</fullName>
    </alternativeName>
</protein>
<reference evidence="12" key="1">
    <citation type="submission" date="2016-10" db="EMBL/GenBank/DDBJ databases">
        <authorList>
            <person name="Varghese N."/>
            <person name="Submissions S."/>
        </authorList>
    </citation>
    <scope>NUCLEOTIDE SEQUENCE [LARGE SCALE GENOMIC DNA]</scope>
    <source>
        <strain evidence="12">CGMCC 1.6489</strain>
    </source>
</reference>
<accession>A0A1I0B0L3</accession>
<evidence type="ECO:0000256" key="1">
    <source>
        <dbReference type="ARBA" id="ARBA00022485"/>
    </source>
</evidence>
<sequence length="351" mass="39791">MTSALEDFPARIREWARELGFSDIGITRPETGVHAQRLQQWLEQGLQGEMEWMGHHGDKRYTPTALVPGTERVISVRMDYRNAPDNPQQVLQDPEKAYVTRYALGRDYHKLIRKRLTHLAKRIDSELHGYDYRAFTDSAPVMEKALAQRAGLGWIGKNTLVLNPKAGSYFFLGEIFTSAPLPVTPAFEKDHCGSCTACLDTCPTNAFAGPYVLDARRCISYLTIELKGAIPEDLRPLMGNRVFGCDDCQLACPWNRFSKPTREEDFSPRHNLDNSTLAELFRWTEDEFLKRTEGSAIRRTGYEGWLRNLAVGLGNAPSTIPVIEALKSRVDHPSELVREHVHWALARHGIE</sequence>
<dbReference type="GO" id="GO:0046872">
    <property type="term" value="F:metal ion binding"/>
    <property type="evidence" value="ECO:0007669"/>
    <property type="project" value="UniProtKB-KW"/>
</dbReference>
<dbReference type="Proteomes" id="UP000198762">
    <property type="component" value="Unassembled WGS sequence"/>
</dbReference>
<feature type="binding site" evidence="9">
    <location>
        <position position="245"/>
    </location>
    <ligand>
        <name>[4Fe-4S] cluster</name>
        <dbReference type="ChEBI" id="CHEBI:49883"/>
        <label>2</label>
    </ligand>
</feature>
<feature type="binding site" evidence="9">
    <location>
        <position position="227"/>
    </location>
    <ligand>
        <name>tRNA</name>
        <dbReference type="ChEBI" id="CHEBI:17843"/>
    </ligand>
</feature>
<feature type="binding site" evidence="9">
    <location>
        <position position="158"/>
    </location>
    <ligand>
        <name>cob(II)alamin</name>
        <dbReference type="ChEBI" id="CHEBI:16304"/>
    </ligand>
</feature>